<dbReference type="EMBL" id="NVCO01000007">
    <property type="protein sequence ID" value="PFT50756.1"/>
    <property type="molecule type" value="Genomic_DNA"/>
</dbReference>
<dbReference type="RefSeq" id="WP_098640089.1">
    <property type="nucleotide sequence ID" value="NZ_NVCO01000007.1"/>
</dbReference>
<organism evidence="1 2">
    <name type="scientific">Bacillus thuringiensis</name>
    <dbReference type="NCBI Taxonomy" id="1428"/>
    <lineage>
        <taxon>Bacteria</taxon>
        <taxon>Bacillati</taxon>
        <taxon>Bacillota</taxon>
        <taxon>Bacilli</taxon>
        <taxon>Bacillales</taxon>
        <taxon>Bacillaceae</taxon>
        <taxon>Bacillus</taxon>
        <taxon>Bacillus cereus group</taxon>
    </lineage>
</organism>
<comment type="caution">
    <text evidence="1">The sequence shown here is derived from an EMBL/GenBank/DDBJ whole genome shotgun (WGS) entry which is preliminary data.</text>
</comment>
<name>A0A9X7FXT9_BACTU</name>
<protein>
    <submittedName>
        <fullName evidence="1">Uncharacterized protein</fullName>
    </submittedName>
</protein>
<reference evidence="1 2" key="1">
    <citation type="submission" date="2017-09" db="EMBL/GenBank/DDBJ databases">
        <title>Large-scale bioinformatics analysis of Bacillus genomes uncovers conserved roles of natural products in bacterial physiology.</title>
        <authorList>
            <consortium name="Agbiome Team Llc"/>
            <person name="Bleich R.M."/>
            <person name="Grubbs K.J."/>
            <person name="Santa Maria K.C."/>
            <person name="Allen S.E."/>
            <person name="Farag S."/>
            <person name="Shank E.A."/>
            <person name="Bowers A."/>
        </authorList>
    </citation>
    <scope>NUCLEOTIDE SEQUENCE [LARGE SCALE GENOMIC DNA]</scope>
    <source>
        <strain evidence="1 2">AFS065400</strain>
    </source>
</reference>
<proteinExistence type="predicted"/>
<dbReference type="AlphaFoldDB" id="A0A9X7FXT9"/>
<evidence type="ECO:0000313" key="1">
    <source>
        <dbReference type="EMBL" id="PFT50756.1"/>
    </source>
</evidence>
<sequence>MIVAHLIGGNAIKGIIDGIVIINGEQLETSYQELASVCGSISLGDLDTTRSAERMQRDYIELVREHDEDLDEDFVLDNHLTAEICYSEYEIDIEKKTLKLTIGTY</sequence>
<gene>
    <name evidence="1" type="ORF">COK72_01775</name>
</gene>
<evidence type="ECO:0000313" key="2">
    <source>
        <dbReference type="Proteomes" id="UP000226106"/>
    </source>
</evidence>
<dbReference type="Proteomes" id="UP000226106">
    <property type="component" value="Unassembled WGS sequence"/>
</dbReference>
<accession>A0A9X7FXT9</accession>